<dbReference type="AlphaFoldDB" id="A0A9D1G8V0"/>
<gene>
    <name evidence="1" type="ORF">IAD04_01105</name>
</gene>
<evidence type="ECO:0000313" key="2">
    <source>
        <dbReference type="Proteomes" id="UP000886893"/>
    </source>
</evidence>
<reference evidence="1" key="2">
    <citation type="journal article" date="2021" name="PeerJ">
        <title>Extensive microbial diversity within the chicken gut microbiome revealed by metagenomics and culture.</title>
        <authorList>
            <person name="Gilroy R."/>
            <person name="Ravi A."/>
            <person name="Getino M."/>
            <person name="Pursley I."/>
            <person name="Horton D.L."/>
            <person name="Alikhan N.F."/>
            <person name="Baker D."/>
            <person name="Gharbi K."/>
            <person name="Hall N."/>
            <person name="Watson M."/>
            <person name="Adriaenssens E.M."/>
            <person name="Foster-Nyarko E."/>
            <person name="Jarju S."/>
            <person name="Secka A."/>
            <person name="Antonio M."/>
            <person name="Oren A."/>
            <person name="Chaudhuri R.R."/>
            <person name="La Ragione R."/>
            <person name="Hildebrand F."/>
            <person name="Pallen M.J."/>
        </authorList>
    </citation>
    <scope>NUCLEOTIDE SEQUENCE</scope>
    <source>
        <strain evidence="1">14508</strain>
    </source>
</reference>
<dbReference type="InterPro" id="IPR000200">
    <property type="entry name" value="Peptidase_C10"/>
</dbReference>
<comment type="caution">
    <text evidence="1">The sequence shown here is derived from an EMBL/GenBank/DDBJ whole genome shotgun (WGS) entry which is preliminary data.</text>
</comment>
<dbReference type="InterPro" id="IPR044934">
    <property type="entry name" value="Streptopain_sf"/>
</dbReference>
<dbReference type="Gene3D" id="3.90.70.50">
    <property type="entry name" value="Peptidase C10, streptopain"/>
    <property type="match status" value="1"/>
</dbReference>
<reference evidence="1" key="1">
    <citation type="submission" date="2020-10" db="EMBL/GenBank/DDBJ databases">
        <authorList>
            <person name="Gilroy R."/>
        </authorList>
    </citation>
    <scope>NUCLEOTIDE SEQUENCE</scope>
    <source>
        <strain evidence="1">14508</strain>
    </source>
</reference>
<protein>
    <submittedName>
        <fullName evidence="1">Uncharacterized protein</fullName>
    </submittedName>
</protein>
<dbReference type="Pfam" id="PF01640">
    <property type="entry name" value="Peptidase_C10"/>
    <property type="match status" value="1"/>
</dbReference>
<organism evidence="1 2">
    <name type="scientific">Candidatus Caccosoma faecigallinarum</name>
    <dbReference type="NCBI Taxonomy" id="2840720"/>
    <lineage>
        <taxon>Bacteria</taxon>
        <taxon>Bacillati</taxon>
        <taxon>Bacillota</taxon>
        <taxon>Bacillota incertae sedis</taxon>
        <taxon>Candidatus Caccosoma</taxon>
    </lineage>
</organism>
<proteinExistence type="predicted"/>
<dbReference type="Proteomes" id="UP000886893">
    <property type="component" value="Unassembled WGS sequence"/>
</dbReference>
<evidence type="ECO:0000313" key="1">
    <source>
        <dbReference type="EMBL" id="HIT16963.1"/>
    </source>
</evidence>
<name>A0A9D1G8V0_9FIRM</name>
<sequence>MNSILLGLYSLASIVGISSGTNFEVTHDDYVLIANTINSPIISTQNGIFIQNVEEYDDIYTIYGENRYLEVETKSGGYLIFDKKDNVVIEYNLSLSSPYENYDGNLKILNDESTREYIVFNNDEEFILINKKKELNNYEIVDLSEGQSTLSAGQYDSTIVPGKDAVLIDYAFYFENLKDFHGNNDSDICTIIATQIILGYYDTFANDKLVNDIYDKIAIETSNTKIISNFSQSPGTGKQDGIDSDQRFRDYLVDLTTQEIGESPVNQGMSTKEQIKLVKRYLNDSKLAYKLSTCEGNWLDDITNHTKKIIRNTIDAGRPVLCNGSGHSTVAYGYDDDYVYVHTGWGWTAATPWSTFTTEWIEKFDTGAIDIQLTCSHYHSDNYYSQYYDEFYCVCGFKYSNAIFNPEDYGFEPQYFFTEKTKEISYRNYTINTNRLRTGYIEEEYINLSARRLNAGKAYLEYHLPSYIKKIIINISFWSNGEMFVSGLDRAEIQYLNSNGEWKTFVDLLDDVELSKDRSNQNTLVLYFPEKISSFRIYAENDALGDRNKGRISIGKLEIMHE</sequence>
<dbReference type="EMBL" id="DVKI01000035">
    <property type="protein sequence ID" value="HIT16963.1"/>
    <property type="molecule type" value="Genomic_DNA"/>
</dbReference>
<accession>A0A9D1G8V0</accession>